<sequence length="544" mass="63283">MNKDLLKVLIVDDEYLIRELLKKKVDWKSIECEITSEASCASEVFDILEETPIDLIITDINMPKTDGLEMSKLILESYPKMKIMILTGYDKFEYAKSGIEMGIADYILKPIQKDKIEESVLNVKKVIEQERIKELEYCFVKEKLQENLPYLQEKFFMELLHNDLVREEIEEKVKFLQLKFNMDLKFQVAVIELELGIDKKLSEENRLITLLSVKNLIDDYYKEVDGIYTIFDSKQRITICHNSNESGNLLEECNDFLEVIKANCKSNVSIGIGSPKSSINHIKESYKEALLSIRYKTILGNNTVICYKDLDIISNESTVLSPIEEEEIEQLQFLIKTGLKENAIEYLDSIFRKIVQKGDFENKLFIEHIRVQVTRIVSMLLYMISSMNIKVDSIIDDEDNYFKMVTDIKTIPGAKEILDTLITKIVDYINSVQKHMVNDYIKDVEEYIKDNIGNYGLTLKKVAANFYLNPSYLSRIFKQKIGISFKEYVNKIRIEKAVEYVRNTDMKVYEIGEKIGIPDANYFSAIFKKHVGMSITSYKKMIHK</sequence>
<name>A0ACB5UJC7_9FIRM</name>
<reference evidence="1" key="1">
    <citation type="submission" date="2023-09" db="EMBL/GenBank/DDBJ databases">
        <title>Vallitalea sediminicola and Vallitalea maricola sp. nov., anaerobic bacteria isolated from marine sediment.</title>
        <authorList>
            <person name="Hirano S."/>
            <person name="Maeda A."/>
            <person name="Terahara T."/>
            <person name="Mori K."/>
            <person name="Hamada M."/>
            <person name="Matsumoto R."/>
            <person name="Kobayashi T."/>
        </authorList>
    </citation>
    <scope>NUCLEOTIDE SEQUENCE</scope>
    <source>
        <strain evidence="1">AN17-2</strain>
    </source>
</reference>
<comment type="caution">
    <text evidence="1">The sequence shown here is derived from an EMBL/GenBank/DDBJ whole genome shotgun (WGS) entry which is preliminary data.</text>
</comment>
<evidence type="ECO:0000313" key="2">
    <source>
        <dbReference type="Proteomes" id="UP001374599"/>
    </source>
</evidence>
<dbReference type="EMBL" id="BTPU01000035">
    <property type="protein sequence ID" value="GMQ63042.1"/>
    <property type="molecule type" value="Genomic_DNA"/>
</dbReference>
<proteinExistence type="predicted"/>
<keyword evidence="2" id="KW-1185">Reference proteome</keyword>
<dbReference type="Proteomes" id="UP001374599">
    <property type="component" value="Unassembled WGS sequence"/>
</dbReference>
<protein>
    <submittedName>
        <fullName evidence="1">Uncharacterized protein</fullName>
    </submittedName>
</protein>
<gene>
    <name evidence="1" type="ORF">AN2V17_22750</name>
</gene>
<evidence type="ECO:0000313" key="1">
    <source>
        <dbReference type="EMBL" id="GMQ63042.1"/>
    </source>
</evidence>
<accession>A0ACB5UJC7</accession>
<organism evidence="1 2">
    <name type="scientific">Vallitalea maricola</name>
    <dbReference type="NCBI Taxonomy" id="3074433"/>
    <lineage>
        <taxon>Bacteria</taxon>
        <taxon>Bacillati</taxon>
        <taxon>Bacillota</taxon>
        <taxon>Clostridia</taxon>
        <taxon>Lachnospirales</taxon>
        <taxon>Vallitaleaceae</taxon>
        <taxon>Vallitalea</taxon>
    </lineage>
</organism>